<name>A0A1F5MH82_9BACT</name>
<dbReference type="Proteomes" id="UP000183317">
    <property type="component" value="Unassembled WGS sequence"/>
</dbReference>
<protein>
    <submittedName>
        <fullName evidence="2">Uncharacterized protein</fullName>
    </submittedName>
</protein>
<dbReference type="EMBL" id="MFDU01000001">
    <property type="protein sequence ID" value="OGE64727.1"/>
    <property type="molecule type" value="Genomic_DNA"/>
</dbReference>
<feature type="signal peptide" evidence="1">
    <location>
        <begin position="1"/>
        <end position="31"/>
    </location>
</feature>
<accession>A0A1F5MH82</accession>
<dbReference type="AlphaFoldDB" id="A0A1F5MH82"/>
<feature type="chain" id="PRO_5009224847" evidence="1">
    <location>
        <begin position="32"/>
        <end position="171"/>
    </location>
</feature>
<proteinExistence type="predicted"/>
<evidence type="ECO:0000313" key="3">
    <source>
        <dbReference type="Proteomes" id="UP000183317"/>
    </source>
</evidence>
<gene>
    <name evidence="2" type="ORF">A3J13_01780</name>
</gene>
<keyword evidence="1" id="KW-0732">Signal</keyword>
<evidence type="ECO:0000313" key="2">
    <source>
        <dbReference type="EMBL" id="OGE64727.1"/>
    </source>
</evidence>
<reference evidence="2 3" key="1">
    <citation type="journal article" date="2016" name="Nat. Commun.">
        <title>Thousands of microbial genomes shed light on interconnected biogeochemical processes in an aquifer system.</title>
        <authorList>
            <person name="Anantharaman K."/>
            <person name="Brown C.T."/>
            <person name="Hug L.A."/>
            <person name="Sharon I."/>
            <person name="Castelle C.J."/>
            <person name="Probst A.J."/>
            <person name="Thomas B.C."/>
            <person name="Singh A."/>
            <person name="Wilkins M.J."/>
            <person name="Karaoz U."/>
            <person name="Brodie E.L."/>
            <person name="Williams K.H."/>
            <person name="Hubbard S.S."/>
            <person name="Banfield J.F."/>
        </authorList>
    </citation>
    <scope>NUCLEOTIDE SEQUENCE [LARGE SCALE GENOMIC DNA]</scope>
</reference>
<sequence>MTEIPRFLRKAAAFATVVVMAPIFHPGLASAQEDIPFNVDDVQKQLNVEHNVDFDTFTATDRPVVVNIFSRCKEDPPSFTIEFSQRGVRPGQKVNFGVVYDLEVSAGVISRRLRVLSETAPKNHDPIYPLRVSTDVGPGWYGLFDDPESQNLGIATIKGVQLKCRQPFPED</sequence>
<organism evidence="2 3">
    <name type="scientific">Candidatus Daviesbacteria bacterium RIFCSPLOWO2_02_FULL_36_8</name>
    <dbReference type="NCBI Taxonomy" id="1797793"/>
    <lineage>
        <taxon>Bacteria</taxon>
        <taxon>Candidatus Daviesiibacteriota</taxon>
    </lineage>
</organism>
<comment type="caution">
    <text evidence="2">The sequence shown here is derived from an EMBL/GenBank/DDBJ whole genome shotgun (WGS) entry which is preliminary data.</text>
</comment>
<evidence type="ECO:0000256" key="1">
    <source>
        <dbReference type="SAM" id="SignalP"/>
    </source>
</evidence>